<dbReference type="EMBL" id="CP159373">
    <property type="protein sequence ID" value="XCN75289.1"/>
    <property type="molecule type" value="Genomic_DNA"/>
</dbReference>
<dbReference type="KEGG" id="eaj:Q3M24_11355"/>
<organism evidence="1">
    <name type="scientific">Candidatus Electrothrix aestuarii</name>
    <dbReference type="NCBI Taxonomy" id="3062594"/>
    <lineage>
        <taxon>Bacteria</taxon>
        <taxon>Pseudomonadati</taxon>
        <taxon>Thermodesulfobacteriota</taxon>
        <taxon>Desulfobulbia</taxon>
        <taxon>Desulfobulbales</taxon>
        <taxon>Desulfobulbaceae</taxon>
        <taxon>Candidatus Electrothrix</taxon>
    </lineage>
</organism>
<proteinExistence type="predicted"/>
<evidence type="ECO:0000313" key="1">
    <source>
        <dbReference type="EMBL" id="XCN75289.1"/>
    </source>
</evidence>
<reference evidence="1" key="1">
    <citation type="journal article" date="2024" name="Syst. Appl. Microbiol.">
        <title>First single-strain enrichments of Electrothrix cable bacteria, description of E. aestuarii sp. nov. and E. rattekaaiensis sp. nov., and proposal of a cable bacteria taxonomy following the rules of the SeqCode.</title>
        <authorList>
            <person name="Plum-Jensen L.E."/>
            <person name="Schramm A."/>
            <person name="Marshall I.P.G."/>
        </authorList>
    </citation>
    <scope>NUCLEOTIDE SEQUENCE</scope>
    <source>
        <strain evidence="1">Rat1</strain>
    </source>
</reference>
<dbReference type="AlphaFoldDB" id="A0AAU8M1N3"/>
<accession>A0AAU8M1N3</accession>
<protein>
    <submittedName>
        <fullName evidence="1">Uncharacterized protein</fullName>
    </submittedName>
</protein>
<sequence>MSDDEVRFLPYEEAIKIVGAIQEEEDIDDATHRIFTVYSNDDRELCWFDFNEVVQDVQPVKGDKGKEQVTEYILHRIPDWVLEV</sequence>
<gene>
    <name evidence="1" type="ORF">Q3M24_11355</name>
</gene>
<reference evidence="1" key="2">
    <citation type="submission" date="2024-06" db="EMBL/GenBank/DDBJ databases">
        <authorList>
            <person name="Plum-Jensen L.E."/>
            <person name="Schramm A."/>
            <person name="Marshall I.P.G."/>
        </authorList>
    </citation>
    <scope>NUCLEOTIDE SEQUENCE</scope>
    <source>
        <strain evidence="1">Rat1</strain>
    </source>
</reference>
<name>A0AAU8M1N3_9BACT</name>